<evidence type="ECO:0000256" key="1">
    <source>
        <dbReference type="SAM" id="MobiDB-lite"/>
    </source>
</evidence>
<name>A0A2Z6ZVE7_9LAMI</name>
<feature type="region of interest" description="Disordered" evidence="1">
    <location>
        <begin position="70"/>
        <end position="103"/>
    </location>
</feature>
<dbReference type="AlphaFoldDB" id="A0A2Z6ZVE7"/>
<accession>A0A2Z6ZVE7</accession>
<dbReference type="EMBL" id="KV055182">
    <property type="protein sequence ID" value="KZV06879.1"/>
    <property type="molecule type" value="Genomic_DNA"/>
</dbReference>
<reference evidence="2 3" key="1">
    <citation type="journal article" date="2015" name="Proc. Natl. Acad. Sci. U.S.A.">
        <title>The resurrection genome of Boea hygrometrica: A blueprint for survival of dehydration.</title>
        <authorList>
            <person name="Xiao L."/>
            <person name="Yang G."/>
            <person name="Zhang L."/>
            <person name="Yang X."/>
            <person name="Zhao S."/>
            <person name="Ji Z."/>
            <person name="Zhou Q."/>
            <person name="Hu M."/>
            <person name="Wang Y."/>
            <person name="Chen M."/>
            <person name="Xu Y."/>
            <person name="Jin H."/>
            <person name="Xiao X."/>
            <person name="Hu G."/>
            <person name="Bao F."/>
            <person name="Hu Y."/>
            <person name="Wan P."/>
            <person name="Li L."/>
            <person name="Deng X."/>
            <person name="Kuang T."/>
            <person name="Xiang C."/>
            <person name="Zhu J.K."/>
            <person name="Oliver M.J."/>
            <person name="He Y."/>
        </authorList>
    </citation>
    <scope>NUCLEOTIDE SEQUENCE [LARGE SCALE GENOMIC DNA]</scope>
    <source>
        <strain evidence="3">cv. XS01</strain>
    </source>
</reference>
<proteinExistence type="predicted"/>
<dbReference type="Proteomes" id="UP000250235">
    <property type="component" value="Unassembled WGS sequence"/>
</dbReference>
<gene>
    <name evidence="2" type="ORF">F511_45639</name>
</gene>
<evidence type="ECO:0000313" key="3">
    <source>
        <dbReference type="Proteomes" id="UP000250235"/>
    </source>
</evidence>
<keyword evidence="3" id="KW-1185">Reference proteome</keyword>
<protein>
    <submittedName>
        <fullName evidence="2">Uncharacterized protein</fullName>
    </submittedName>
</protein>
<sequence>MSIERPARDMRMSIARPARDGVARDVVVAAARGGGPATCFPNFVFRSEKLKIRYNSGNIVLIRSKNLGSDTTVGIRSTPPGEAAEEQKSWPGDDQYDKNNNIL</sequence>
<evidence type="ECO:0000313" key="2">
    <source>
        <dbReference type="EMBL" id="KZV06879.1"/>
    </source>
</evidence>
<organism evidence="2 3">
    <name type="scientific">Dorcoceras hygrometricum</name>
    <dbReference type="NCBI Taxonomy" id="472368"/>
    <lineage>
        <taxon>Eukaryota</taxon>
        <taxon>Viridiplantae</taxon>
        <taxon>Streptophyta</taxon>
        <taxon>Embryophyta</taxon>
        <taxon>Tracheophyta</taxon>
        <taxon>Spermatophyta</taxon>
        <taxon>Magnoliopsida</taxon>
        <taxon>eudicotyledons</taxon>
        <taxon>Gunneridae</taxon>
        <taxon>Pentapetalae</taxon>
        <taxon>asterids</taxon>
        <taxon>lamiids</taxon>
        <taxon>Lamiales</taxon>
        <taxon>Gesneriaceae</taxon>
        <taxon>Didymocarpoideae</taxon>
        <taxon>Trichosporeae</taxon>
        <taxon>Loxocarpinae</taxon>
        <taxon>Dorcoceras</taxon>
    </lineage>
</organism>